<organism evidence="13 14">
    <name type="scientific">Rubripirellula tenax</name>
    <dbReference type="NCBI Taxonomy" id="2528015"/>
    <lineage>
        <taxon>Bacteria</taxon>
        <taxon>Pseudomonadati</taxon>
        <taxon>Planctomycetota</taxon>
        <taxon>Planctomycetia</taxon>
        <taxon>Pirellulales</taxon>
        <taxon>Pirellulaceae</taxon>
        <taxon>Rubripirellula</taxon>
    </lineage>
</organism>
<dbReference type="EMBL" id="SJPW01000004">
    <property type="protein sequence ID" value="TWU54580.1"/>
    <property type="molecule type" value="Genomic_DNA"/>
</dbReference>
<feature type="transmembrane region" description="Helical" evidence="10">
    <location>
        <begin position="176"/>
        <end position="196"/>
    </location>
</feature>
<keyword evidence="7 9" id="KW-0472">Membrane</keyword>
<sequence length="469" mass="52353">MYGMTGTLFHLFAAAEVEVEIATDSAMGGATGTLIYMAAAFFLIVLNGFFVAAEFSLVKVRISRIEQLERDGKLFARTAKWLAKRLDESLSACQLGITMASLALGWVGEPAFVRIVAPVLAWFGMTDPRLSHILGFTIAFSLITGLHLVVGEQFPKIFAIRRPEQMLLWCAIPLKFFYVILFPFLTVLNVVTAFLLRLVGIKGAAEHDGPNTEEEIRALLREAHVHGNLSRNEHSLINNVFEFDDMIVRRVMVPRGDVEFFDINEPVSKFRDLVRQTMHTRYPVCDRSLDKVIGIIHIKDLLVIPPDDDGFDLRSIIRPPKKVHETMPISRVLRHFQATHQLMAFVIDEYGTITGMVTLENVLEKIVGEVDDEFDSADPNVVPVGQGEFIINGITGLDEVRRRLSIPLDESEEADTISGLLMDVKQKILVAGDKLEVVGANVEVLEIRNDSATKLRFKLVEAVPDGNQS</sequence>
<evidence type="ECO:0000256" key="3">
    <source>
        <dbReference type="ARBA" id="ARBA00022692"/>
    </source>
</evidence>
<keyword evidence="6 8" id="KW-0129">CBS domain</keyword>
<keyword evidence="14" id="KW-1185">Reference proteome</keyword>
<dbReference type="InterPro" id="IPR002550">
    <property type="entry name" value="CNNM"/>
</dbReference>
<evidence type="ECO:0000313" key="14">
    <source>
        <dbReference type="Proteomes" id="UP000318288"/>
    </source>
</evidence>
<evidence type="ECO:0000259" key="12">
    <source>
        <dbReference type="PROSITE" id="PS51846"/>
    </source>
</evidence>
<evidence type="ECO:0000259" key="11">
    <source>
        <dbReference type="PROSITE" id="PS51371"/>
    </source>
</evidence>
<dbReference type="Gene3D" id="3.30.465.10">
    <property type="match status" value="1"/>
</dbReference>
<feature type="transmembrane region" description="Helical" evidence="10">
    <location>
        <begin position="90"/>
        <end position="113"/>
    </location>
</feature>
<keyword evidence="2" id="KW-1003">Cell membrane</keyword>
<name>A0A5C6F247_9BACT</name>
<dbReference type="InterPro" id="IPR036318">
    <property type="entry name" value="FAD-bd_PCMH-like_sf"/>
</dbReference>
<feature type="domain" description="CNNM transmembrane" evidence="12">
    <location>
        <begin position="29"/>
        <end position="233"/>
    </location>
</feature>
<dbReference type="PANTHER" id="PTHR43099:SF5">
    <property type="entry name" value="HLYC_CORC FAMILY TRANSPORTER"/>
    <property type="match status" value="1"/>
</dbReference>
<dbReference type="SMART" id="SM01091">
    <property type="entry name" value="CorC_HlyC"/>
    <property type="match status" value="1"/>
</dbReference>
<dbReference type="InterPro" id="IPR046342">
    <property type="entry name" value="CBS_dom_sf"/>
</dbReference>
<evidence type="ECO:0000256" key="2">
    <source>
        <dbReference type="ARBA" id="ARBA00022475"/>
    </source>
</evidence>
<feature type="transmembrane region" description="Helical" evidence="10">
    <location>
        <begin position="35"/>
        <end position="58"/>
    </location>
</feature>
<dbReference type="InterPro" id="IPR051676">
    <property type="entry name" value="UPF0053_domain"/>
</dbReference>
<comment type="subcellular location">
    <subcellularLocation>
        <location evidence="1">Cell membrane</location>
        <topology evidence="1">Multi-pass membrane protein</topology>
    </subcellularLocation>
</comment>
<evidence type="ECO:0000256" key="9">
    <source>
        <dbReference type="PROSITE-ProRule" id="PRU01193"/>
    </source>
</evidence>
<keyword evidence="4" id="KW-0677">Repeat</keyword>
<feature type="domain" description="CBS" evidence="11">
    <location>
        <begin position="252"/>
        <end position="313"/>
    </location>
</feature>
<dbReference type="Pfam" id="PF03471">
    <property type="entry name" value="CorC_HlyC"/>
    <property type="match status" value="1"/>
</dbReference>
<dbReference type="OrthoDB" id="9798188at2"/>
<evidence type="ECO:0000256" key="8">
    <source>
        <dbReference type="PROSITE-ProRule" id="PRU00703"/>
    </source>
</evidence>
<dbReference type="InterPro" id="IPR016169">
    <property type="entry name" value="FAD-bd_PCMH_sub2"/>
</dbReference>
<dbReference type="SUPFAM" id="SSF56176">
    <property type="entry name" value="FAD-binding/transporter-associated domain-like"/>
    <property type="match status" value="1"/>
</dbReference>
<dbReference type="InterPro" id="IPR005170">
    <property type="entry name" value="Transptr-assoc_dom"/>
</dbReference>
<dbReference type="CDD" id="cd04590">
    <property type="entry name" value="CBS_pair_CorC_HlyC_assoc"/>
    <property type="match status" value="1"/>
</dbReference>
<evidence type="ECO:0000256" key="1">
    <source>
        <dbReference type="ARBA" id="ARBA00004651"/>
    </source>
</evidence>
<evidence type="ECO:0000256" key="5">
    <source>
        <dbReference type="ARBA" id="ARBA00022989"/>
    </source>
</evidence>
<dbReference type="InterPro" id="IPR000644">
    <property type="entry name" value="CBS_dom"/>
</dbReference>
<dbReference type="PROSITE" id="PS51846">
    <property type="entry name" value="CNNM"/>
    <property type="match status" value="1"/>
</dbReference>
<evidence type="ECO:0000256" key="6">
    <source>
        <dbReference type="ARBA" id="ARBA00023122"/>
    </source>
</evidence>
<gene>
    <name evidence="13" type="primary">corC_2</name>
    <name evidence="13" type="ORF">Poly51_32990</name>
</gene>
<dbReference type="Pfam" id="PF01595">
    <property type="entry name" value="CNNM"/>
    <property type="match status" value="1"/>
</dbReference>
<dbReference type="SUPFAM" id="SSF54631">
    <property type="entry name" value="CBS-domain pair"/>
    <property type="match status" value="1"/>
</dbReference>
<feature type="transmembrane region" description="Helical" evidence="10">
    <location>
        <begin position="133"/>
        <end position="155"/>
    </location>
</feature>
<evidence type="ECO:0000256" key="4">
    <source>
        <dbReference type="ARBA" id="ARBA00022737"/>
    </source>
</evidence>
<protein>
    <submittedName>
        <fullName evidence="13">Magnesium and cobalt efflux protein CorC</fullName>
    </submittedName>
</protein>
<evidence type="ECO:0000256" key="10">
    <source>
        <dbReference type="SAM" id="Phobius"/>
    </source>
</evidence>
<dbReference type="Pfam" id="PF00571">
    <property type="entry name" value="CBS"/>
    <property type="match status" value="2"/>
</dbReference>
<evidence type="ECO:0000313" key="13">
    <source>
        <dbReference type="EMBL" id="TWU54580.1"/>
    </source>
</evidence>
<dbReference type="Gene3D" id="3.10.580.10">
    <property type="entry name" value="CBS-domain"/>
    <property type="match status" value="1"/>
</dbReference>
<dbReference type="PROSITE" id="PS51371">
    <property type="entry name" value="CBS"/>
    <property type="match status" value="2"/>
</dbReference>
<dbReference type="PANTHER" id="PTHR43099">
    <property type="entry name" value="UPF0053 PROTEIN YRKA"/>
    <property type="match status" value="1"/>
</dbReference>
<accession>A0A5C6F247</accession>
<dbReference type="GO" id="GO:0005886">
    <property type="term" value="C:plasma membrane"/>
    <property type="evidence" value="ECO:0007669"/>
    <property type="project" value="UniProtKB-SubCell"/>
</dbReference>
<keyword evidence="5 9" id="KW-1133">Transmembrane helix</keyword>
<dbReference type="GO" id="GO:0050660">
    <property type="term" value="F:flavin adenine dinucleotide binding"/>
    <property type="evidence" value="ECO:0007669"/>
    <property type="project" value="InterPro"/>
</dbReference>
<dbReference type="AlphaFoldDB" id="A0A5C6F247"/>
<comment type="caution">
    <text evidence="13">The sequence shown here is derived from an EMBL/GenBank/DDBJ whole genome shotgun (WGS) entry which is preliminary data.</text>
</comment>
<dbReference type="Proteomes" id="UP000318288">
    <property type="component" value="Unassembled WGS sequence"/>
</dbReference>
<keyword evidence="3 9" id="KW-0812">Transmembrane</keyword>
<proteinExistence type="predicted"/>
<dbReference type="FunFam" id="3.10.580.10:FF:000002">
    <property type="entry name" value="Magnesium/cobalt efflux protein CorC"/>
    <property type="match status" value="1"/>
</dbReference>
<dbReference type="InterPro" id="IPR044751">
    <property type="entry name" value="Ion_transp-like_CBS"/>
</dbReference>
<feature type="domain" description="CBS" evidence="11">
    <location>
        <begin position="316"/>
        <end position="373"/>
    </location>
</feature>
<evidence type="ECO:0000256" key="7">
    <source>
        <dbReference type="ARBA" id="ARBA00023136"/>
    </source>
</evidence>
<reference evidence="13 14" key="1">
    <citation type="submission" date="2019-02" db="EMBL/GenBank/DDBJ databases">
        <title>Deep-cultivation of Planctomycetes and their phenomic and genomic characterization uncovers novel biology.</title>
        <authorList>
            <person name="Wiegand S."/>
            <person name="Jogler M."/>
            <person name="Boedeker C."/>
            <person name="Pinto D."/>
            <person name="Vollmers J."/>
            <person name="Rivas-Marin E."/>
            <person name="Kohn T."/>
            <person name="Peeters S.H."/>
            <person name="Heuer A."/>
            <person name="Rast P."/>
            <person name="Oberbeckmann S."/>
            <person name="Bunk B."/>
            <person name="Jeske O."/>
            <person name="Meyerdierks A."/>
            <person name="Storesund J.E."/>
            <person name="Kallscheuer N."/>
            <person name="Luecker S."/>
            <person name="Lage O.M."/>
            <person name="Pohl T."/>
            <person name="Merkel B.J."/>
            <person name="Hornburger P."/>
            <person name="Mueller R.-W."/>
            <person name="Bruemmer F."/>
            <person name="Labrenz M."/>
            <person name="Spormann A.M."/>
            <person name="Op Den Camp H."/>
            <person name="Overmann J."/>
            <person name="Amann R."/>
            <person name="Jetten M.S.M."/>
            <person name="Mascher T."/>
            <person name="Medema M.H."/>
            <person name="Devos D.P."/>
            <person name="Kaster A.-K."/>
            <person name="Ovreas L."/>
            <person name="Rohde M."/>
            <person name="Galperin M.Y."/>
            <person name="Jogler C."/>
        </authorList>
    </citation>
    <scope>NUCLEOTIDE SEQUENCE [LARGE SCALE GENOMIC DNA]</scope>
    <source>
        <strain evidence="13 14">Poly51</strain>
    </source>
</reference>